<name>A0A1I5W5N2_9BACI</name>
<sequence length="388" mass="44950">MFINLQAAYWMIAVLITLMIILMGITLGIKVNKKLSAKKENDCLDDFHSYLYYLQVQLDNQAMLRPPKKTLSSFEKKVLQNTLLPWIERLKGVHREKLLTLCEDIGLNHYNKRRLQSPWSMVRLDAAYNLGILRDQEVTSQLMSLLYRSNFDSSVYIIARSIAQTSDNPGEIKDLVLYLVNNGKQHPHLIADISKESSLDLRPVYIQFLYEDNSKLNKIGLIGLQEQVNEEIPEIVHSSIKSEDKEIRMLALQLCMSAMALTEKDVKYYLQFPDWEIRNLFADWIGYSGLIQYTELLKERIQDSNWIVSRTTAKSLAQLGEHGFEILCQTAAGVHGERGRETAEEYLKEKLKQTIDNLSQVEDITEYNQKVFMYQKYFGKSYDLINAL</sequence>
<feature type="transmembrane region" description="Helical" evidence="1">
    <location>
        <begin position="6"/>
        <end position="29"/>
    </location>
</feature>
<reference evidence="3" key="1">
    <citation type="submission" date="2016-10" db="EMBL/GenBank/DDBJ databases">
        <authorList>
            <person name="Varghese N."/>
            <person name="Submissions S."/>
        </authorList>
    </citation>
    <scope>NUCLEOTIDE SEQUENCE [LARGE SCALE GENOMIC DNA]</scope>
    <source>
        <strain evidence="3">S7</strain>
    </source>
</reference>
<evidence type="ECO:0000256" key="1">
    <source>
        <dbReference type="SAM" id="Phobius"/>
    </source>
</evidence>
<dbReference type="InterPro" id="IPR011989">
    <property type="entry name" value="ARM-like"/>
</dbReference>
<dbReference type="OrthoDB" id="2112914at2"/>
<dbReference type="Proteomes" id="UP000198892">
    <property type="component" value="Unassembled WGS sequence"/>
</dbReference>
<proteinExistence type="predicted"/>
<keyword evidence="1" id="KW-0812">Transmembrane</keyword>
<organism evidence="2 3">
    <name type="scientific">Salibacterium halotolerans</name>
    <dbReference type="NCBI Taxonomy" id="1884432"/>
    <lineage>
        <taxon>Bacteria</taxon>
        <taxon>Bacillati</taxon>
        <taxon>Bacillota</taxon>
        <taxon>Bacilli</taxon>
        <taxon>Bacillales</taxon>
        <taxon>Bacillaceae</taxon>
    </lineage>
</organism>
<dbReference type="RefSeq" id="WP_093338484.1">
    <property type="nucleotide sequence ID" value="NZ_FOXD01000019.1"/>
</dbReference>
<dbReference type="Gene3D" id="1.25.10.10">
    <property type="entry name" value="Leucine-rich Repeat Variant"/>
    <property type="match status" value="1"/>
</dbReference>
<gene>
    <name evidence="2" type="ORF">SAMN05518683_1194</name>
</gene>
<dbReference type="AlphaFoldDB" id="A0A1I5W5N2"/>
<keyword evidence="1" id="KW-0472">Membrane</keyword>
<evidence type="ECO:0000313" key="3">
    <source>
        <dbReference type="Proteomes" id="UP000198892"/>
    </source>
</evidence>
<dbReference type="SUPFAM" id="SSF48371">
    <property type="entry name" value="ARM repeat"/>
    <property type="match status" value="1"/>
</dbReference>
<dbReference type="STRING" id="1884432.SAMN05518683_1194"/>
<accession>A0A1I5W5N2</accession>
<keyword evidence="1" id="KW-1133">Transmembrane helix</keyword>
<dbReference type="InterPro" id="IPR016024">
    <property type="entry name" value="ARM-type_fold"/>
</dbReference>
<evidence type="ECO:0000313" key="2">
    <source>
        <dbReference type="EMBL" id="SFQ15064.1"/>
    </source>
</evidence>
<dbReference type="EMBL" id="FOXD01000019">
    <property type="protein sequence ID" value="SFQ15064.1"/>
    <property type="molecule type" value="Genomic_DNA"/>
</dbReference>
<protein>
    <submittedName>
        <fullName evidence="2">HEAT repeat</fullName>
    </submittedName>
</protein>
<keyword evidence="3" id="KW-1185">Reference proteome</keyword>